<dbReference type="AlphaFoldDB" id="A0A2V3IJ29"/>
<evidence type="ECO:0000313" key="2">
    <source>
        <dbReference type="Proteomes" id="UP000247409"/>
    </source>
</evidence>
<sequence>MTLSSVSHPPSLFLTSIIILNVPQFNVISVPTETLIPFHESWNIQRYYIFSRNNVGGIQVTAIVGTGWKRTKSHQITD</sequence>
<reference evidence="1 2" key="1">
    <citation type="journal article" date="2018" name="Mol. Biol. Evol.">
        <title>Analysis of the draft genome of the red seaweed Gracilariopsis chorda provides insights into genome size evolution in Rhodophyta.</title>
        <authorList>
            <person name="Lee J."/>
            <person name="Yang E.C."/>
            <person name="Graf L."/>
            <person name="Yang J.H."/>
            <person name="Qiu H."/>
            <person name="Zel Zion U."/>
            <person name="Chan C.X."/>
            <person name="Stephens T.G."/>
            <person name="Weber A.P.M."/>
            <person name="Boo G.H."/>
            <person name="Boo S.M."/>
            <person name="Kim K.M."/>
            <person name="Shin Y."/>
            <person name="Jung M."/>
            <person name="Lee S.J."/>
            <person name="Yim H.S."/>
            <person name="Lee J.H."/>
            <person name="Bhattacharya D."/>
            <person name="Yoon H.S."/>
        </authorList>
    </citation>
    <scope>NUCLEOTIDE SEQUENCE [LARGE SCALE GENOMIC DNA]</scope>
    <source>
        <strain evidence="1 2">SKKU-2015</strain>
        <tissue evidence="1">Whole body</tissue>
    </source>
</reference>
<organism evidence="1 2">
    <name type="scientific">Gracilariopsis chorda</name>
    <dbReference type="NCBI Taxonomy" id="448386"/>
    <lineage>
        <taxon>Eukaryota</taxon>
        <taxon>Rhodophyta</taxon>
        <taxon>Florideophyceae</taxon>
        <taxon>Rhodymeniophycidae</taxon>
        <taxon>Gracilariales</taxon>
        <taxon>Gracilariaceae</taxon>
        <taxon>Gracilariopsis</taxon>
    </lineage>
</organism>
<protein>
    <submittedName>
        <fullName evidence="1">Uncharacterized protein</fullName>
    </submittedName>
</protein>
<evidence type="ECO:0000313" key="1">
    <source>
        <dbReference type="EMBL" id="PXF42072.1"/>
    </source>
</evidence>
<gene>
    <name evidence="1" type="ORF">BWQ96_08178</name>
</gene>
<dbReference type="EMBL" id="NBIV01000177">
    <property type="protein sequence ID" value="PXF42072.1"/>
    <property type="molecule type" value="Genomic_DNA"/>
</dbReference>
<keyword evidence="2" id="KW-1185">Reference proteome</keyword>
<proteinExistence type="predicted"/>
<dbReference type="Proteomes" id="UP000247409">
    <property type="component" value="Unassembled WGS sequence"/>
</dbReference>
<comment type="caution">
    <text evidence="1">The sequence shown here is derived from an EMBL/GenBank/DDBJ whole genome shotgun (WGS) entry which is preliminary data.</text>
</comment>
<name>A0A2V3IJ29_9FLOR</name>
<accession>A0A2V3IJ29</accession>